<dbReference type="EMBL" id="NRRV01000111">
    <property type="protein sequence ID" value="MBK1633731.1"/>
    <property type="molecule type" value="Genomic_DNA"/>
</dbReference>
<keyword evidence="7" id="KW-1185">Reference proteome</keyword>
<dbReference type="PANTHER" id="PTHR39181:SF1">
    <property type="entry name" value="TYROSINE-PROTEIN PHOSPHATASE YWQE"/>
    <property type="match status" value="1"/>
</dbReference>
<organism evidence="6 7">
    <name type="scientific">Thiohalocapsa halophila</name>
    <dbReference type="NCBI Taxonomy" id="69359"/>
    <lineage>
        <taxon>Bacteria</taxon>
        <taxon>Pseudomonadati</taxon>
        <taxon>Pseudomonadota</taxon>
        <taxon>Gammaproteobacteria</taxon>
        <taxon>Chromatiales</taxon>
        <taxon>Chromatiaceae</taxon>
        <taxon>Thiohalocapsa</taxon>
    </lineage>
</organism>
<comment type="caution">
    <text evidence="6">The sequence shown here is derived from an EMBL/GenBank/DDBJ whole genome shotgun (WGS) entry which is preliminary data.</text>
</comment>
<dbReference type="Proteomes" id="UP000748752">
    <property type="component" value="Unassembled WGS sequence"/>
</dbReference>
<comment type="catalytic activity">
    <reaction evidence="4">
        <text>O-phospho-L-tyrosyl-[protein] + H2O = L-tyrosyl-[protein] + phosphate</text>
        <dbReference type="Rhea" id="RHEA:10684"/>
        <dbReference type="Rhea" id="RHEA-COMP:10136"/>
        <dbReference type="Rhea" id="RHEA-COMP:20101"/>
        <dbReference type="ChEBI" id="CHEBI:15377"/>
        <dbReference type="ChEBI" id="CHEBI:43474"/>
        <dbReference type="ChEBI" id="CHEBI:46858"/>
        <dbReference type="ChEBI" id="CHEBI:61978"/>
        <dbReference type="EC" id="3.1.3.48"/>
    </reaction>
</comment>
<evidence type="ECO:0000256" key="1">
    <source>
        <dbReference type="ARBA" id="ARBA00005750"/>
    </source>
</evidence>
<evidence type="ECO:0000256" key="3">
    <source>
        <dbReference type="ARBA" id="ARBA00022801"/>
    </source>
</evidence>
<evidence type="ECO:0000256" key="2">
    <source>
        <dbReference type="ARBA" id="ARBA00013064"/>
    </source>
</evidence>
<dbReference type="InterPro" id="IPR016195">
    <property type="entry name" value="Pol/histidinol_Pase-like"/>
</dbReference>
<evidence type="ECO:0000256" key="5">
    <source>
        <dbReference type="SAM" id="MobiDB-lite"/>
    </source>
</evidence>
<dbReference type="RefSeq" id="WP_200242936.1">
    <property type="nucleotide sequence ID" value="NZ_NRRV01000111.1"/>
</dbReference>
<evidence type="ECO:0000256" key="4">
    <source>
        <dbReference type="ARBA" id="ARBA00051722"/>
    </source>
</evidence>
<dbReference type="PANTHER" id="PTHR39181">
    <property type="entry name" value="TYROSINE-PROTEIN PHOSPHATASE YWQE"/>
    <property type="match status" value="1"/>
</dbReference>
<keyword evidence="3" id="KW-0378">Hydrolase</keyword>
<dbReference type="EC" id="3.1.3.48" evidence="2"/>
<reference evidence="6 7" key="1">
    <citation type="journal article" date="2020" name="Microorganisms">
        <title>Osmotic Adaptation and Compatible Solute Biosynthesis of Phototrophic Bacteria as Revealed from Genome Analyses.</title>
        <authorList>
            <person name="Imhoff J.F."/>
            <person name="Rahn T."/>
            <person name="Kunzel S."/>
            <person name="Keller A."/>
            <person name="Neulinger S.C."/>
        </authorList>
    </citation>
    <scope>NUCLEOTIDE SEQUENCE [LARGE SCALE GENOMIC DNA]</scope>
    <source>
        <strain evidence="6 7">DSM 6210</strain>
    </source>
</reference>
<dbReference type="Pfam" id="PF19567">
    <property type="entry name" value="CpsB_CapC"/>
    <property type="match status" value="1"/>
</dbReference>
<name>A0ABS1CQU2_9GAMM</name>
<dbReference type="Gene3D" id="3.20.20.140">
    <property type="entry name" value="Metal-dependent hydrolases"/>
    <property type="match status" value="1"/>
</dbReference>
<dbReference type="InterPro" id="IPR016667">
    <property type="entry name" value="Caps_polysacc_synth_CpsB/CapC"/>
</dbReference>
<sequence>MIDLHCHMLPGIDDGATDLETSLAMARIAAADGIEVTACTPHIYPGLYENATENIAAAVAAFRQSVAEADIPLQLTFGADIQIVPELLIGLRRGTHPTLHGSRYFLFEPPHHTVPVRFAETLFDTIAAGYTPIITHPERLTWLDDAHYGWFLDAADDGAWIQLTAGALTGEFGRRAQYWSERMLDDGVVHILATDSHDPHHRPPILSAGRDAAAQWVGAEEAERLVEDRPRAVLDDQPPSSVLPPPAQRGEAPAQGRSKDRRGWLSRLFSGS</sequence>
<proteinExistence type="inferred from homology"/>
<dbReference type="PIRSF" id="PIRSF016557">
    <property type="entry name" value="Caps_synth_CpsB"/>
    <property type="match status" value="1"/>
</dbReference>
<gene>
    <name evidence="6" type="ORF">CKO31_23905</name>
</gene>
<dbReference type="SUPFAM" id="SSF89550">
    <property type="entry name" value="PHP domain-like"/>
    <property type="match status" value="1"/>
</dbReference>
<protein>
    <recommendedName>
        <fullName evidence="2">protein-tyrosine-phosphatase</fullName>
        <ecNumber evidence="2">3.1.3.48</ecNumber>
    </recommendedName>
</protein>
<evidence type="ECO:0000313" key="7">
    <source>
        <dbReference type="Proteomes" id="UP000748752"/>
    </source>
</evidence>
<feature type="region of interest" description="Disordered" evidence="5">
    <location>
        <begin position="227"/>
        <end position="272"/>
    </location>
</feature>
<evidence type="ECO:0000313" key="6">
    <source>
        <dbReference type="EMBL" id="MBK1633731.1"/>
    </source>
</evidence>
<comment type="similarity">
    <text evidence="1">Belongs to the metallo-dependent hydrolases superfamily. CpsB/CapC family.</text>
</comment>
<accession>A0ABS1CQU2</accession>